<evidence type="ECO:0000313" key="1">
    <source>
        <dbReference type="EMBL" id="CAI3668164.1"/>
    </source>
</evidence>
<dbReference type="Proteomes" id="UP001189143">
    <property type="component" value="Unassembled WGS sequence"/>
</dbReference>
<gene>
    <name evidence="1" type="ORF">CNEO2_670002</name>
</gene>
<protein>
    <submittedName>
        <fullName evidence="1">Uncharacterized protein</fullName>
    </submittedName>
</protein>
<proteinExistence type="predicted"/>
<name>A0AAD2DEV7_9CLOT</name>
<sequence>MKKDLTKVYAEWRAAGEDGEATFTWDCGEKSAREDFTKYAELDEEITFEEMLELESNY</sequence>
<dbReference type="EMBL" id="CAMTCP010000267">
    <property type="protein sequence ID" value="CAI3668164.1"/>
    <property type="molecule type" value="Genomic_DNA"/>
</dbReference>
<evidence type="ECO:0000313" key="2">
    <source>
        <dbReference type="Proteomes" id="UP001189143"/>
    </source>
</evidence>
<comment type="caution">
    <text evidence="1">The sequence shown here is derived from an EMBL/GenBank/DDBJ whole genome shotgun (WGS) entry which is preliminary data.</text>
</comment>
<reference evidence="1" key="1">
    <citation type="submission" date="2022-10" db="EMBL/GenBank/DDBJ databases">
        <authorList>
            <person name="Aires J."/>
            <person name="Mesa V."/>
        </authorList>
    </citation>
    <scope>NUCLEOTIDE SEQUENCE</scope>
    <source>
        <strain evidence="1">Clostridium neonatale JD116</strain>
    </source>
</reference>
<dbReference type="GeneID" id="68878532"/>
<dbReference type="RefSeq" id="WP_200848537.1">
    <property type="nucleotide sequence ID" value="NZ_CAMRXF010000202.1"/>
</dbReference>
<organism evidence="1 2">
    <name type="scientific">Clostridium neonatale</name>
    <dbReference type="NCBI Taxonomy" id="137838"/>
    <lineage>
        <taxon>Bacteria</taxon>
        <taxon>Bacillati</taxon>
        <taxon>Bacillota</taxon>
        <taxon>Clostridia</taxon>
        <taxon>Eubacteriales</taxon>
        <taxon>Clostridiaceae</taxon>
        <taxon>Clostridium</taxon>
    </lineage>
</organism>
<accession>A0AAD2DEV7</accession>
<dbReference type="AlphaFoldDB" id="A0AAD2DEV7"/>